<gene>
    <name evidence="3" type="primary">LOC140038925</name>
</gene>
<evidence type="ECO:0000259" key="1">
    <source>
        <dbReference type="Pfam" id="PF13456"/>
    </source>
</evidence>
<dbReference type="Gene3D" id="3.30.420.10">
    <property type="entry name" value="Ribonuclease H-like superfamily/Ribonuclease H"/>
    <property type="match status" value="1"/>
</dbReference>
<evidence type="ECO:0000313" key="3">
    <source>
        <dbReference type="RefSeq" id="XP_071940659.1"/>
    </source>
</evidence>
<sequence length="146" mass="16586">MVEPSSPPTGLQPKEPWILFVDGVSSKEGSGAGLLFTSPTGEELTYTLRFYFPTSNNEAEYEALLTGLWIAHQMGITAIKVRSDFQLVVYQVRGEYETNENVMKKYLAKVREAIALFNTFEIERVPRSRTNARTPCQNWRPPRLPT</sequence>
<keyword evidence="2" id="KW-1185">Reference proteome</keyword>
<organism evidence="2 3">
    <name type="scientific">Coffea arabica</name>
    <name type="common">Arabian coffee</name>
    <dbReference type="NCBI Taxonomy" id="13443"/>
    <lineage>
        <taxon>Eukaryota</taxon>
        <taxon>Viridiplantae</taxon>
        <taxon>Streptophyta</taxon>
        <taxon>Embryophyta</taxon>
        <taxon>Tracheophyta</taxon>
        <taxon>Spermatophyta</taxon>
        <taxon>Magnoliopsida</taxon>
        <taxon>eudicotyledons</taxon>
        <taxon>Gunneridae</taxon>
        <taxon>Pentapetalae</taxon>
        <taxon>asterids</taxon>
        <taxon>lamiids</taxon>
        <taxon>Gentianales</taxon>
        <taxon>Rubiaceae</taxon>
        <taxon>Ixoroideae</taxon>
        <taxon>Gardenieae complex</taxon>
        <taxon>Bertiereae - Coffeeae clade</taxon>
        <taxon>Coffeeae</taxon>
        <taxon>Coffea</taxon>
    </lineage>
</organism>
<reference evidence="3" key="2">
    <citation type="submission" date="2025-08" db="UniProtKB">
        <authorList>
            <consortium name="RefSeq"/>
        </authorList>
    </citation>
    <scope>IDENTIFICATION</scope>
    <source>
        <tissue evidence="3">Leaves</tissue>
    </source>
</reference>
<dbReference type="InterPro" id="IPR036397">
    <property type="entry name" value="RNaseH_sf"/>
</dbReference>
<dbReference type="Proteomes" id="UP001652660">
    <property type="component" value="Chromosome 1c"/>
</dbReference>
<dbReference type="PANTHER" id="PTHR48475">
    <property type="entry name" value="RIBONUCLEASE H"/>
    <property type="match status" value="1"/>
</dbReference>
<dbReference type="CDD" id="cd09279">
    <property type="entry name" value="RNase_HI_like"/>
    <property type="match status" value="1"/>
</dbReference>
<dbReference type="RefSeq" id="XP_071940659.1">
    <property type="nucleotide sequence ID" value="XM_072084558.1"/>
</dbReference>
<accession>A0ABM4X9L3</accession>
<feature type="domain" description="RNase H type-1" evidence="1">
    <location>
        <begin position="21"/>
        <end position="129"/>
    </location>
</feature>
<protein>
    <recommendedName>
        <fullName evidence="1">RNase H type-1 domain-containing protein</fullName>
    </recommendedName>
</protein>
<proteinExistence type="predicted"/>
<dbReference type="InterPro" id="IPR012337">
    <property type="entry name" value="RNaseH-like_sf"/>
</dbReference>
<dbReference type="PANTHER" id="PTHR48475:SF2">
    <property type="entry name" value="RIBONUCLEASE H"/>
    <property type="match status" value="1"/>
</dbReference>
<reference evidence="2" key="1">
    <citation type="journal article" date="2025" name="Foods">
        <title>Unveiling the Microbial Signatures of Arabica Coffee Cherries: Insights into Ripeness Specific Diversity, Functional Traits, and Implications for Quality and Safety.</title>
        <authorList>
            <consortium name="RefSeq"/>
            <person name="Tenea G.N."/>
            <person name="Cifuentes V."/>
            <person name="Reyes P."/>
            <person name="Cevallos-Vallejos M."/>
        </authorList>
    </citation>
    <scope>NUCLEOTIDE SEQUENCE [LARGE SCALE GENOMIC DNA]</scope>
</reference>
<dbReference type="GeneID" id="140038925"/>
<dbReference type="Pfam" id="PF13456">
    <property type="entry name" value="RVT_3"/>
    <property type="match status" value="1"/>
</dbReference>
<dbReference type="InterPro" id="IPR002156">
    <property type="entry name" value="RNaseH_domain"/>
</dbReference>
<dbReference type="SUPFAM" id="SSF53098">
    <property type="entry name" value="Ribonuclease H-like"/>
    <property type="match status" value="1"/>
</dbReference>
<evidence type="ECO:0000313" key="2">
    <source>
        <dbReference type="Proteomes" id="UP001652660"/>
    </source>
</evidence>
<name>A0ABM4X9L3_COFAR</name>